<protein>
    <recommendedName>
        <fullName evidence="3">RHS repeat protein</fullName>
    </recommendedName>
</protein>
<evidence type="ECO:0000313" key="2">
    <source>
        <dbReference type="Proteomes" id="UP000436006"/>
    </source>
</evidence>
<dbReference type="Pfam" id="PF05593">
    <property type="entry name" value="RHS_repeat"/>
    <property type="match status" value="1"/>
</dbReference>
<proteinExistence type="predicted"/>
<name>A0A7K1S9D2_9BACT</name>
<dbReference type="PROSITE" id="PS51257">
    <property type="entry name" value="PROKAR_LIPOPROTEIN"/>
    <property type="match status" value="1"/>
</dbReference>
<dbReference type="NCBIfam" id="TIGR01643">
    <property type="entry name" value="YD_repeat_2x"/>
    <property type="match status" value="1"/>
</dbReference>
<dbReference type="EMBL" id="WPIN01000003">
    <property type="protein sequence ID" value="MVM30427.1"/>
    <property type="molecule type" value="Genomic_DNA"/>
</dbReference>
<accession>A0A7K1S9D2</accession>
<evidence type="ECO:0000313" key="1">
    <source>
        <dbReference type="EMBL" id="MVM30427.1"/>
    </source>
</evidence>
<dbReference type="Gene3D" id="2.180.10.10">
    <property type="entry name" value="RHS repeat-associated core"/>
    <property type="match status" value="1"/>
</dbReference>
<evidence type="ECO:0008006" key="3">
    <source>
        <dbReference type="Google" id="ProtNLM"/>
    </source>
</evidence>
<dbReference type="InterPro" id="IPR006530">
    <property type="entry name" value="YD"/>
</dbReference>
<sequence>MHILTIKRAGLAAITMLAMLVGCKKSTDVVTTTNQECQLQSELTVLNGGLQTTTTTYTYNSNGQLISSVASSSSSLGTPSSSITYTYSYDAAGNVITALTQGATSTASINITNSYEYTGGQLTKITAQYSGSLPSTTTDNYSYDGTGRIATYTYTSSDPQNGPESYTFTNGILTSGAITRGGQSLMVAVDNGHITSVTYPDGRSERYTYDANGYITRTESLNKAGTLQSYTVYEYTTTAYKRASTPYRVLPIINLYGSKDLPASRVAIYNTDGSLKAETIYQYQVNSTGYIASTSYTQNQPGISGQTSGSTTYTYSNCQ</sequence>
<dbReference type="AlphaFoldDB" id="A0A7K1S9D2"/>
<dbReference type="RefSeq" id="WP_157584656.1">
    <property type="nucleotide sequence ID" value="NZ_WPIN01000003.1"/>
</dbReference>
<dbReference type="Proteomes" id="UP000436006">
    <property type="component" value="Unassembled WGS sequence"/>
</dbReference>
<dbReference type="InterPro" id="IPR031325">
    <property type="entry name" value="RHS_repeat"/>
</dbReference>
<gene>
    <name evidence="1" type="ORF">GO755_10315</name>
</gene>
<reference evidence="1 2" key="1">
    <citation type="submission" date="2019-12" db="EMBL/GenBank/DDBJ databases">
        <title>Spirosoma sp. HMF4905 genome sequencing and assembly.</title>
        <authorList>
            <person name="Kang H."/>
            <person name="Cha I."/>
            <person name="Kim H."/>
            <person name="Joh K."/>
        </authorList>
    </citation>
    <scope>NUCLEOTIDE SEQUENCE [LARGE SCALE GENOMIC DNA]</scope>
    <source>
        <strain evidence="1 2">HMF4905</strain>
    </source>
</reference>
<organism evidence="1 2">
    <name type="scientific">Spirosoma arboris</name>
    <dbReference type="NCBI Taxonomy" id="2682092"/>
    <lineage>
        <taxon>Bacteria</taxon>
        <taxon>Pseudomonadati</taxon>
        <taxon>Bacteroidota</taxon>
        <taxon>Cytophagia</taxon>
        <taxon>Cytophagales</taxon>
        <taxon>Cytophagaceae</taxon>
        <taxon>Spirosoma</taxon>
    </lineage>
</organism>
<keyword evidence="2" id="KW-1185">Reference proteome</keyword>
<comment type="caution">
    <text evidence="1">The sequence shown here is derived from an EMBL/GenBank/DDBJ whole genome shotgun (WGS) entry which is preliminary data.</text>
</comment>